<gene>
    <name evidence="1" type="ORF">HNO79_16110</name>
</gene>
<evidence type="ECO:0000313" key="2">
    <source>
        <dbReference type="Proteomes" id="UP001519538"/>
    </source>
</evidence>
<protein>
    <submittedName>
        <fullName evidence="1">Uncharacterized protein</fullName>
    </submittedName>
</protein>
<accession>A0ABS5SRM5</accession>
<dbReference type="EMBL" id="JABLUU010000034">
    <property type="protein sequence ID" value="MBT0676893.1"/>
    <property type="molecule type" value="Genomic_DNA"/>
</dbReference>
<organism evidence="1 2">
    <name type="scientific">Komagataeibacter oboediens</name>
    <dbReference type="NCBI Taxonomy" id="65958"/>
    <lineage>
        <taxon>Bacteria</taxon>
        <taxon>Pseudomonadati</taxon>
        <taxon>Pseudomonadota</taxon>
        <taxon>Alphaproteobacteria</taxon>
        <taxon>Acetobacterales</taxon>
        <taxon>Acetobacteraceae</taxon>
        <taxon>Komagataeibacter</taxon>
    </lineage>
</organism>
<dbReference type="Proteomes" id="UP001519538">
    <property type="component" value="Unassembled WGS sequence"/>
</dbReference>
<name>A0ABS5SRM5_9PROT</name>
<evidence type="ECO:0000313" key="1">
    <source>
        <dbReference type="EMBL" id="MBT0676893.1"/>
    </source>
</evidence>
<dbReference type="GeneID" id="97143795"/>
<reference evidence="1 2" key="1">
    <citation type="journal article" date="2021" name="Astrobiology">
        <title>Bacterial Cellulose Retains Robustness but Its Synthesis Declines After Exposure to a Mars-Like Environment Simulated Outside the International Space Station.</title>
        <authorList>
            <person name="Orlovska I."/>
            <person name="Podolich O."/>
            <person name="Kukharenko O."/>
            <person name="Zaets I."/>
            <person name="Reva O."/>
            <person name="Khirunenko L."/>
            <person name="Zmejkoski D."/>
            <person name="Rogalsky S."/>
            <person name="Barh D."/>
            <person name="Tiwari S."/>
            <person name="Kumavath R."/>
            <person name="Goes-Neto A."/>
            <person name="Azevedo V."/>
            <person name="Brenig B."/>
            <person name="Ghosh P."/>
            <person name="de Vera J.P."/>
            <person name="Kozyrovska N."/>
        </authorList>
    </citation>
    <scope>NUCLEOTIDE SEQUENCE [LARGE SCALE GENOMIC DNA]</scope>
    <source>
        <strain evidence="1 2">IMBG 311</strain>
    </source>
</reference>
<sequence length="48" mass="5758">MSDRSSTIRFNSTFPSSRWRNRFISAGIRPAYFFRQLQNVAPEMRAFR</sequence>
<keyword evidence="2" id="KW-1185">Reference proteome</keyword>
<dbReference type="RefSeq" id="WP_154675789.1">
    <property type="nucleotide sequence ID" value="NZ_BDLT01000035.1"/>
</dbReference>
<comment type="caution">
    <text evidence="1">The sequence shown here is derived from an EMBL/GenBank/DDBJ whole genome shotgun (WGS) entry which is preliminary data.</text>
</comment>
<proteinExistence type="predicted"/>